<proteinExistence type="predicted"/>
<feature type="region of interest" description="Disordered" evidence="1">
    <location>
        <begin position="59"/>
        <end position="85"/>
    </location>
</feature>
<feature type="domain" description="Gfo/Idh/MocA-like oxidoreductase N-terminal" evidence="2">
    <location>
        <begin position="92"/>
        <end position="215"/>
    </location>
</feature>
<dbReference type="Gene3D" id="3.40.50.720">
    <property type="entry name" value="NAD(P)-binding Rossmann-like Domain"/>
    <property type="match status" value="1"/>
</dbReference>
<organism evidence="4 5">
    <name type="scientific">Methylobacterium radiotolerans</name>
    <dbReference type="NCBI Taxonomy" id="31998"/>
    <lineage>
        <taxon>Bacteria</taxon>
        <taxon>Pseudomonadati</taxon>
        <taxon>Pseudomonadota</taxon>
        <taxon>Alphaproteobacteria</taxon>
        <taxon>Hyphomicrobiales</taxon>
        <taxon>Methylobacteriaceae</taxon>
        <taxon>Methylobacterium</taxon>
    </lineage>
</organism>
<evidence type="ECO:0000313" key="5">
    <source>
        <dbReference type="Proteomes" id="UP001349262"/>
    </source>
</evidence>
<comment type="caution">
    <text evidence="4">The sequence shown here is derived from an EMBL/GenBank/DDBJ whole genome shotgun (WGS) entry which is preliminary data.</text>
</comment>
<dbReference type="PANTHER" id="PTHR43708:SF8">
    <property type="entry name" value="OXIDOREDUCTASE"/>
    <property type="match status" value="1"/>
</dbReference>
<keyword evidence="5" id="KW-1185">Reference proteome</keyword>
<feature type="compositionally biased region" description="Gly residues" evidence="1">
    <location>
        <begin position="1"/>
        <end position="10"/>
    </location>
</feature>
<protein>
    <submittedName>
        <fullName evidence="4">Oxidoreductase</fullName>
    </submittedName>
</protein>
<dbReference type="SUPFAM" id="SSF55347">
    <property type="entry name" value="Glyceraldehyde-3-phosphate dehydrogenase-like, C-terminal domain"/>
    <property type="match status" value="1"/>
</dbReference>
<dbReference type="Pfam" id="PF02894">
    <property type="entry name" value="GFO_IDH_MocA_C"/>
    <property type="match status" value="1"/>
</dbReference>
<feature type="compositionally biased region" description="Basic residues" evidence="1">
    <location>
        <begin position="19"/>
        <end position="30"/>
    </location>
</feature>
<evidence type="ECO:0000313" key="4">
    <source>
        <dbReference type="EMBL" id="MEE7457732.1"/>
    </source>
</evidence>
<gene>
    <name evidence="4" type="ORF">MRSR164_13400</name>
</gene>
<sequence length="435" mass="46983">MPQRCGGGISRCGNGARSPRTRGAGHCRRHGLPDHSNARRLFLAGGALGLGAVLTAGRSAADPSKEIPAGPTGRPDPQLEEAPPLAPAQRVGWAVVGLGHYAQAYVLPALARSRRSRTVALVSGNPEKARGVAARHGVSERALYGYDTMERLADNPDVAVVYIVTPNASHPELTVKAFEAGKHVICEKPMANSAAECQRMIDAARAADRRLMIAYRAHWEPHNLRAKQMFDAGDLGAVWFASSDHHRPLDPSRPRDQWRVKRAVAGGGSLVDIGIYALNGLQWFFGESPNAVAATMQAPPGDPRFAEVENVFTAELAFPSGRRATISSGYTADKKRIDLWGDRLVATLDPATAYQGNRLVVANAKKAEEVLTQETSAAQFTGELDHFSQVVAEGGAVRTPGEMGLRDMRLIEALYRAARERRWLDLNPDMTLRGT</sequence>
<dbReference type="Gene3D" id="3.30.360.10">
    <property type="entry name" value="Dihydrodipicolinate Reductase, domain 2"/>
    <property type="match status" value="1"/>
</dbReference>
<dbReference type="PANTHER" id="PTHR43708">
    <property type="entry name" value="CONSERVED EXPRESSED OXIDOREDUCTASE (EUROFUNG)"/>
    <property type="match status" value="1"/>
</dbReference>
<dbReference type="InterPro" id="IPR036291">
    <property type="entry name" value="NAD(P)-bd_dom_sf"/>
</dbReference>
<dbReference type="InterPro" id="IPR051317">
    <property type="entry name" value="Gfo/Idh/MocA_oxidoreduct"/>
</dbReference>
<dbReference type="InterPro" id="IPR008354">
    <property type="entry name" value="Glc-Fru_OxRdtase_bac"/>
</dbReference>
<dbReference type="Pfam" id="PF01408">
    <property type="entry name" value="GFO_IDH_MocA"/>
    <property type="match status" value="1"/>
</dbReference>
<dbReference type="InterPro" id="IPR004104">
    <property type="entry name" value="Gfo/Idh/MocA-like_OxRdtase_C"/>
</dbReference>
<dbReference type="PRINTS" id="PR01775">
    <property type="entry name" value="GLFROXRDTASE"/>
</dbReference>
<evidence type="ECO:0000256" key="1">
    <source>
        <dbReference type="SAM" id="MobiDB-lite"/>
    </source>
</evidence>
<dbReference type="EMBL" id="MLBY01000004">
    <property type="protein sequence ID" value="MEE7457732.1"/>
    <property type="molecule type" value="Genomic_DNA"/>
</dbReference>
<dbReference type="InterPro" id="IPR000683">
    <property type="entry name" value="Gfo/Idh/MocA-like_OxRdtase_N"/>
</dbReference>
<accession>A0ABU7TAR0</accession>
<evidence type="ECO:0000259" key="2">
    <source>
        <dbReference type="Pfam" id="PF01408"/>
    </source>
</evidence>
<feature type="domain" description="Gfo/Idh/MocA-like oxidoreductase C-terminal" evidence="3">
    <location>
        <begin position="227"/>
        <end position="426"/>
    </location>
</feature>
<name>A0ABU7TAR0_9HYPH</name>
<dbReference type="Proteomes" id="UP001349262">
    <property type="component" value="Unassembled WGS sequence"/>
</dbReference>
<feature type="region of interest" description="Disordered" evidence="1">
    <location>
        <begin position="1"/>
        <end position="33"/>
    </location>
</feature>
<dbReference type="SUPFAM" id="SSF51735">
    <property type="entry name" value="NAD(P)-binding Rossmann-fold domains"/>
    <property type="match status" value="1"/>
</dbReference>
<evidence type="ECO:0000259" key="3">
    <source>
        <dbReference type="Pfam" id="PF02894"/>
    </source>
</evidence>
<reference evidence="4 5" key="1">
    <citation type="journal article" date="2012" name="Genet. Mol. Biol.">
        <title>Analysis of 16S rRNA and mxaF genes revealing insights into Methylobacterium niche-specific plant association.</title>
        <authorList>
            <person name="Dourado M.N."/>
            <person name="Andreote F.D."/>
            <person name="Dini-Andreote F."/>
            <person name="Conti R."/>
            <person name="Araujo J.M."/>
            <person name="Araujo W.L."/>
        </authorList>
    </citation>
    <scope>NUCLEOTIDE SEQUENCE [LARGE SCALE GENOMIC DNA]</scope>
    <source>
        <strain evidence="4 5">SR1.6/4</strain>
    </source>
</reference>